<protein>
    <submittedName>
        <fullName evidence="9">MFS transporter</fullName>
    </submittedName>
</protein>
<evidence type="ECO:0000256" key="5">
    <source>
        <dbReference type="ARBA" id="ARBA00022989"/>
    </source>
</evidence>
<keyword evidence="6 7" id="KW-0472">Membrane</keyword>
<organism evidence="9 10">
    <name type="scientific">Deinococcus roseus</name>
    <dbReference type="NCBI Taxonomy" id="392414"/>
    <lineage>
        <taxon>Bacteria</taxon>
        <taxon>Thermotogati</taxon>
        <taxon>Deinococcota</taxon>
        <taxon>Deinococci</taxon>
        <taxon>Deinococcales</taxon>
        <taxon>Deinococcaceae</taxon>
        <taxon>Deinococcus</taxon>
    </lineage>
</organism>
<evidence type="ECO:0000313" key="10">
    <source>
        <dbReference type="Proteomes" id="UP000632222"/>
    </source>
</evidence>
<evidence type="ECO:0000256" key="4">
    <source>
        <dbReference type="ARBA" id="ARBA00022692"/>
    </source>
</evidence>
<comment type="subcellular location">
    <subcellularLocation>
        <location evidence="1">Cell membrane</location>
        <topology evidence="1">Multi-pass membrane protein</topology>
    </subcellularLocation>
</comment>
<dbReference type="CDD" id="cd06173">
    <property type="entry name" value="MFS_MefA_like"/>
    <property type="match status" value="1"/>
</dbReference>
<dbReference type="Proteomes" id="UP000632222">
    <property type="component" value="Unassembled WGS sequence"/>
</dbReference>
<dbReference type="Pfam" id="PF05977">
    <property type="entry name" value="MFS_3"/>
    <property type="match status" value="1"/>
</dbReference>
<keyword evidence="3" id="KW-1003">Cell membrane</keyword>
<keyword evidence="2" id="KW-0813">Transport</keyword>
<dbReference type="PANTHER" id="PTHR23513:SF11">
    <property type="entry name" value="STAPHYLOFERRIN A TRANSPORTER"/>
    <property type="match status" value="1"/>
</dbReference>
<dbReference type="EMBL" id="BMOD01000003">
    <property type="protein sequence ID" value="GGJ28457.1"/>
    <property type="molecule type" value="Genomic_DNA"/>
</dbReference>
<accession>A0ABQ2CZ81</accession>
<dbReference type="PROSITE" id="PS50850">
    <property type="entry name" value="MFS"/>
    <property type="match status" value="1"/>
</dbReference>
<feature type="transmembrane region" description="Helical" evidence="7">
    <location>
        <begin position="238"/>
        <end position="261"/>
    </location>
</feature>
<feature type="transmembrane region" description="Helical" evidence="7">
    <location>
        <begin position="89"/>
        <end position="108"/>
    </location>
</feature>
<gene>
    <name evidence="9" type="ORF">GCM10008938_13150</name>
</gene>
<dbReference type="InterPro" id="IPR020846">
    <property type="entry name" value="MFS_dom"/>
</dbReference>
<dbReference type="Gene3D" id="1.20.1250.20">
    <property type="entry name" value="MFS general substrate transporter like domains"/>
    <property type="match status" value="1"/>
</dbReference>
<feature type="domain" description="Major facilitator superfamily (MFS) profile" evidence="8">
    <location>
        <begin position="22"/>
        <end position="410"/>
    </location>
</feature>
<evidence type="ECO:0000256" key="2">
    <source>
        <dbReference type="ARBA" id="ARBA00022448"/>
    </source>
</evidence>
<feature type="transmembrane region" description="Helical" evidence="7">
    <location>
        <begin position="321"/>
        <end position="338"/>
    </location>
</feature>
<evidence type="ECO:0000313" key="9">
    <source>
        <dbReference type="EMBL" id="GGJ28457.1"/>
    </source>
</evidence>
<evidence type="ECO:0000259" key="8">
    <source>
        <dbReference type="PROSITE" id="PS50850"/>
    </source>
</evidence>
<evidence type="ECO:0000256" key="1">
    <source>
        <dbReference type="ARBA" id="ARBA00004651"/>
    </source>
</evidence>
<feature type="transmembrane region" description="Helical" evidence="7">
    <location>
        <begin position="298"/>
        <end position="315"/>
    </location>
</feature>
<comment type="caution">
    <text evidence="9">The sequence shown here is derived from an EMBL/GenBank/DDBJ whole genome shotgun (WGS) entry which is preliminary data.</text>
</comment>
<feature type="transmembrane region" description="Helical" evidence="7">
    <location>
        <begin position="386"/>
        <end position="405"/>
    </location>
</feature>
<dbReference type="InterPro" id="IPR010290">
    <property type="entry name" value="TM_effector"/>
</dbReference>
<keyword evidence="4 7" id="KW-0812">Transmembrane</keyword>
<feature type="transmembrane region" description="Helical" evidence="7">
    <location>
        <begin position="178"/>
        <end position="198"/>
    </location>
</feature>
<dbReference type="InterPro" id="IPR036259">
    <property type="entry name" value="MFS_trans_sf"/>
</dbReference>
<keyword evidence="5 7" id="KW-1133">Transmembrane helix</keyword>
<feature type="transmembrane region" description="Helical" evidence="7">
    <location>
        <begin position="359"/>
        <end position="380"/>
    </location>
</feature>
<name>A0ABQ2CZ81_9DEIO</name>
<evidence type="ECO:0000256" key="6">
    <source>
        <dbReference type="ARBA" id="ARBA00023136"/>
    </source>
</evidence>
<reference evidence="10" key="1">
    <citation type="journal article" date="2019" name="Int. J. Syst. Evol. Microbiol.">
        <title>The Global Catalogue of Microorganisms (GCM) 10K type strain sequencing project: providing services to taxonomists for standard genome sequencing and annotation.</title>
        <authorList>
            <consortium name="The Broad Institute Genomics Platform"/>
            <consortium name="The Broad Institute Genome Sequencing Center for Infectious Disease"/>
            <person name="Wu L."/>
            <person name="Ma J."/>
        </authorList>
    </citation>
    <scope>NUCLEOTIDE SEQUENCE [LARGE SCALE GENOMIC DNA]</scope>
    <source>
        <strain evidence="10">JCM 14370</strain>
    </source>
</reference>
<dbReference type="RefSeq" id="WP_189001601.1">
    <property type="nucleotide sequence ID" value="NZ_BMOD01000003.1"/>
</dbReference>
<feature type="transmembrane region" description="Helical" evidence="7">
    <location>
        <begin position="58"/>
        <end position="77"/>
    </location>
</feature>
<feature type="transmembrane region" description="Helical" evidence="7">
    <location>
        <begin position="267"/>
        <end position="286"/>
    </location>
</feature>
<keyword evidence="10" id="KW-1185">Reference proteome</keyword>
<sequence length="415" mass="44283">MSSARPVQPLQRTFASLKRYRNYRLLFQGQVISQIGTKLQDAAQAWVVLQLTQSPAEVGLMTACLFGPYAVFGLLGGPLTDRLDARKTMVVTQIIAMLCAAMLALLSFTGHLTVLWMDGIALMRGLVLVLNNPARQVLIRQSVERSDLSNAVALNSTIFNSARILGPSLGGVLLASVGAGWCFLINALAFLPVVWGLIRMNPEELFPLKKSVQKESLIKQLNQGLCYAFQTPELQMPFIVLLVVSLFCLNFNVSLPIVASHLLHTDAVGFGLISAVFGGGALLGALTSATLSKPRTRTMLAGALGLGLSLVLVGFSSQALLAGIGLFLTGFCFTIYTTTTNASVQLKASDEYQGRIASLYAYIFTGTNPLGALLIGHLASAGNARLSFWLPGLLAVVAAGLGHLAHQKRKTIPAN</sequence>
<dbReference type="SUPFAM" id="SSF103473">
    <property type="entry name" value="MFS general substrate transporter"/>
    <property type="match status" value="1"/>
</dbReference>
<evidence type="ECO:0000256" key="7">
    <source>
        <dbReference type="SAM" id="Phobius"/>
    </source>
</evidence>
<proteinExistence type="predicted"/>
<dbReference type="PANTHER" id="PTHR23513">
    <property type="entry name" value="INTEGRAL MEMBRANE EFFLUX PROTEIN-RELATED"/>
    <property type="match status" value="1"/>
</dbReference>
<evidence type="ECO:0000256" key="3">
    <source>
        <dbReference type="ARBA" id="ARBA00022475"/>
    </source>
</evidence>